<evidence type="ECO:0000256" key="5">
    <source>
        <dbReference type="ARBA" id="ARBA00023125"/>
    </source>
</evidence>
<dbReference type="AlphaFoldDB" id="A0A2K8UCN5"/>
<dbReference type="InterPro" id="IPR036388">
    <property type="entry name" value="WH-like_DNA-bd_sf"/>
</dbReference>
<keyword evidence="5 9" id="KW-0238">DNA-binding</keyword>
<keyword evidence="2 9" id="KW-0678">Repressor</keyword>
<dbReference type="Proteomes" id="UP000232638">
    <property type="component" value="Chromosome"/>
</dbReference>
<feature type="binding site" evidence="8">
    <location>
        <position position="110"/>
    </location>
    <ligand>
        <name>Fe cation</name>
        <dbReference type="ChEBI" id="CHEBI:24875"/>
    </ligand>
</feature>
<evidence type="ECO:0000256" key="6">
    <source>
        <dbReference type="ARBA" id="ARBA00023163"/>
    </source>
</evidence>
<sequence>MSYSTRQREAILNTLRRADRPLTAQEIRAGANHDSAGIGLATVYRALKTFMARNEVLQVEIPGNPPCYEPADRGHHHHAVCEQCRQVFDLPGCVQGLDALVPHNFRVQRHDITLYGVCAGCDAAAAG</sequence>
<keyword evidence="7 9" id="KW-0479">Metal-binding</keyword>
<accession>A0A2K8UCN5</accession>
<feature type="binding site" evidence="7">
    <location>
        <position position="118"/>
    </location>
    <ligand>
        <name>Zn(2+)</name>
        <dbReference type="ChEBI" id="CHEBI:29105"/>
    </ligand>
</feature>
<gene>
    <name evidence="9" type="primary">fur</name>
    <name evidence="10" type="ORF">THSYN_19010</name>
</gene>
<organism evidence="10 11">
    <name type="scientific">Candidatus Thiodictyon syntrophicum</name>
    <dbReference type="NCBI Taxonomy" id="1166950"/>
    <lineage>
        <taxon>Bacteria</taxon>
        <taxon>Pseudomonadati</taxon>
        <taxon>Pseudomonadota</taxon>
        <taxon>Gammaproteobacteria</taxon>
        <taxon>Chromatiales</taxon>
        <taxon>Chromatiaceae</taxon>
        <taxon>Thiodictyon</taxon>
    </lineage>
</organism>
<evidence type="ECO:0000256" key="4">
    <source>
        <dbReference type="ARBA" id="ARBA00023015"/>
    </source>
</evidence>
<dbReference type="PANTHER" id="PTHR33202:SF22">
    <property type="entry name" value="HYDROGEN PEROXIDE SENSITIVE REPRESSOR"/>
    <property type="match status" value="1"/>
</dbReference>
<feature type="binding site" evidence="7">
    <location>
        <position position="84"/>
    </location>
    <ligand>
        <name>Zn(2+)</name>
        <dbReference type="ChEBI" id="CHEBI:29105"/>
    </ligand>
</feature>
<keyword evidence="9" id="KW-0963">Cytoplasm</keyword>
<dbReference type="GO" id="GO:0000976">
    <property type="term" value="F:transcription cis-regulatory region binding"/>
    <property type="evidence" value="ECO:0007669"/>
    <property type="project" value="TreeGrafter"/>
</dbReference>
<feature type="binding site" evidence="7">
    <location>
        <position position="121"/>
    </location>
    <ligand>
        <name>Zn(2+)</name>
        <dbReference type="ChEBI" id="CHEBI:29105"/>
    </ligand>
</feature>
<comment type="cofactor">
    <cofactor evidence="7">
        <name>Zn(2+)</name>
        <dbReference type="ChEBI" id="CHEBI:29105"/>
    </cofactor>
    <text evidence="7">Binds 1 zinc ion per subunit.</text>
</comment>
<reference evidence="10 11" key="1">
    <citation type="submission" date="2017-03" db="EMBL/GenBank/DDBJ databases">
        <title>Complete genome sequence of Candidatus 'Thiodictyon syntrophicum' sp. nov. strain Cad16T, a photolithoautotroph purple sulfur bacterium isolated from an alpine meromictic lake.</title>
        <authorList>
            <person name="Luedin S.M."/>
            <person name="Pothier J.F."/>
            <person name="Danza F."/>
            <person name="Storelli N."/>
            <person name="Wittwer M."/>
            <person name="Tonolla M."/>
        </authorList>
    </citation>
    <scope>NUCLEOTIDE SEQUENCE [LARGE SCALE GENOMIC DNA]</scope>
    <source>
        <strain evidence="10 11">Cad16T</strain>
    </source>
</reference>
<dbReference type="PANTHER" id="PTHR33202">
    <property type="entry name" value="ZINC UPTAKE REGULATION PROTEIN"/>
    <property type="match status" value="1"/>
</dbReference>
<dbReference type="Pfam" id="PF01475">
    <property type="entry name" value="FUR"/>
    <property type="match status" value="1"/>
</dbReference>
<proteinExistence type="inferred from homology"/>
<dbReference type="GO" id="GO:0045892">
    <property type="term" value="P:negative regulation of DNA-templated transcription"/>
    <property type="evidence" value="ECO:0007669"/>
    <property type="project" value="TreeGrafter"/>
</dbReference>
<evidence type="ECO:0000313" key="11">
    <source>
        <dbReference type="Proteomes" id="UP000232638"/>
    </source>
</evidence>
<keyword evidence="11" id="KW-1185">Reference proteome</keyword>
<dbReference type="KEGG" id="tsy:THSYN_19010"/>
<evidence type="ECO:0000256" key="8">
    <source>
        <dbReference type="PIRSR" id="PIRSR602481-2"/>
    </source>
</evidence>
<feature type="binding site" evidence="7">
    <location>
        <position position="81"/>
    </location>
    <ligand>
        <name>Zn(2+)</name>
        <dbReference type="ChEBI" id="CHEBI:29105"/>
    </ligand>
</feature>
<dbReference type="Gene3D" id="1.10.10.10">
    <property type="entry name" value="Winged helix-like DNA-binding domain superfamily/Winged helix DNA-binding domain"/>
    <property type="match status" value="1"/>
</dbReference>
<keyword evidence="8 9" id="KW-0408">Iron</keyword>
<comment type="cofactor">
    <cofactor evidence="8">
        <name>Mn(2+)</name>
        <dbReference type="ChEBI" id="CHEBI:29035"/>
    </cofactor>
    <cofactor evidence="8">
        <name>Fe(2+)</name>
        <dbReference type="ChEBI" id="CHEBI:29033"/>
    </cofactor>
    <text evidence="8">Binds 1 Mn(2+) or Fe(2+) ion per subunit.</text>
</comment>
<dbReference type="GO" id="GO:1900376">
    <property type="term" value="P:regulation of secondary metabolite biosynthetic process"/>
    <property type="evidence" value="ECO:0007669"/>
    <property type="project" value="TreeGrafter"/>
</dbReference>
<evidence type="ECO:0000256" key="7">
    <source>
        <dbReference type="PIRSR" id="PIRSR602481-1"/>
    </source>
</evidence>
<comment type="subunit">
    <text evidence="9">Homodimer.</text>
</comment>
<evidence type="ECO:0000256" key="3">
    <source>
        <dbReference type="ARBA" id="ARBA00022833"/>
    </source>
</evidence>
<keyword evidence="6 9" id="KW-0804">Transcription</keyword>
<dbReference type="GO" id="GO:0003700">
    <property type="term" value="F:DNA-binding transcription factor activity"/>
    <property type="evidence" value="ECO:0007669"/>
    <property type="project" value="UniProtKB-UniRule"/>
</dbReference>
<comment type="similarity">
    <text evidence="1 9">Belongs to the Fur family.</text>
</comment>
<comment type="subcellular location">
    <subcellularLocation>
        <location evidence="9">Cytoplasm</location>
    </subcellularLocation>
</comment>
<protein>
    <recommendedName>
        <fullName evidence="9">Ferric uptake regulation protein</fullName>
    </recommendedName>
</protein>
<dbReference type="Gene3D" id="3.30.1490.190">
    <property type="match status" value="1"/>
</dbReference>
<dbReference type="SUPFAM" id="SSF46785">
    <property type="entry name" value="Winged helix' DNA-binding domain"/>
    <property type="match status" value="1"/>
</dbReference>
<name>A0A2K8UCN5_9GAMM</name>
<evidence type="ECO:0000313" key="10">
    <source>
        <dbReference type="EMBL" id="AUB82821.1"/>
    </source>
</evidence>
<feature type="binding site" evidence="8">
    <location>
        <position position="75"/>
    </location>
    <ligand>
        <name>Fe cation</name>
        <dbReference type="ChEBI" id="CHEBI:24875"/>
    </ligand>
</feature>
<keyword evidence="4 9" id="KW-0805">Transcription regulation</keyword>
<dbReference type="InterPro" id="IPR002481">
    <property type="entry name" value="FUR"/>
</dbReference>
<dbReference type="RefSeq" id="WP_100920527.1">
    <property type="nucleotide sequence ID" value="NZ_CP020370.1"/>
</dbReference>
<dbReference type="GO" id="GO:0005737">
    <property type="term" value="C:cytoplasm"/>
    <property type="evidence" value="ECO:0007669"/>
    <property type="project" value="UniProtKB-SubCell"/>
</dbReference>
<dbReference type="OrthoDB" id="8659436at2"/>
<dbReference type="EMBL" id="CP020370">
    <property type="protein sequence ID" value="AUB82821.1"/>
    <property type="molecule type" value="Genomic_DNA"/>
</dbReference>
<dbReference type="InterPro" id="IPR036390">
    <property type="entry name" value="WH_DNA-bd_sf"/>
</dbReference>
<keyword evidence="3 7" id="KW-0862">Zinc</keyword>
<evidence type="ECO:0000256" key="9">
    <source>
        <dbReference type="RuleBase" id="RU364037"/>
    </source>
</evidence>
<dbReference type="GO" id="GO:0008270">
    <property type="term" value="F:zinc ion binding"/>
    <property type="evidence" value="ECO:0007669"/>
    <property type="project" value="TreeGrafter"/>
</dbReference>
<dbReference type="CDD" id="cd07153">
    <property type="entry name" value="Fur_like"/>
    <property type="match status" value="1"/>
</dbReference>
<evidence type="ECO:0000256" key="1">
    <source>
        <dbReference type="ARBA" id="ARBA00007957"/>
    </source>
</evidence>
<dbReference type="InterPro" id="IPR043135">
    <property type="entry name" value="Fur_C"/>
</dbReference>
<evidence type="ECO:0000256" key="2">
    <source>
        <dbReference type="ARBA" id="ARBA00022491"/>
    </source>
</evidence>